<protein>
    <submittedName>
        <fullName evidence="2">Uncharacterized protein</fullName>
    </submittedName>
</protein>
<dbReference type="Proteomes" id="UP000887566">
    <property type="component" value="Unplaced"/>
</dbReference>
<reference evidence="2" key="1">
    <citation type="submission" date="2022-11" db="UniProtKB">
        <authorList>
            <consortium name="WormBaseParasite"/>
        </authorList>
    </citation>
    <scope>IDENTIFICATION</scope>
</reference>
<sequence length="82" mass="9238">MQPLGATIFRSLTQQFCTACIKEVPALALRHLARISHPRHIAVTLPPTPHVLHHRLHVRIAHRASAEVDLSSSRLYYQTISV</sequence>
<dbReference type="WBParaSite" id="PSAMB.scaffold537size47759.g6931.t1">
    <property type="protein sequence ID" value="PSAMB.scaffold537size47759.g6931.t1"/>
    <property type="gene ID" value="PSAMB.scaffold537size47759.g6931"/>
</dbReference>
<dbReference type="AlphaFoldDB" id="A0A914WV88"/>
<proteinExistence type="predicted"/>
<organism evidence="1 2">
    <name type="scientific">Plectus sambesii</name>
    <dbReference type="NCBI Taxonomy" id="2011161"/>
    <lineage>
        <taxon>Eukaryota</taxon>
        <taxon>Metazoa</taxon>
        <taxon>Ecdysozoa</taxon>
        <taxon>Nematoda</taxon>
        <taxon>Chromadorea</taxon>
        <taxon>Plectida</taxon>
        <taxon>Plectina</taxon>
        <taxon>Plectoidea</taxon>
        <taxon>Plectidae</taxon>
        <taxon>Plectus</taxon>
    </lineage>
</organism>
<name>A0A914WV88_9BILA</name>
<accession>A0A914WV88</accession>
<evidence type="ECO:0000313" key="2">
    <source>
        <dbReference type="WBParaSite" id="PSAMB.scaffold537size47759.g6931.t1"/>
    </source>
</evidence>
<keyword evidence="1" id="KW-1185">Reference proteome</keyword>
<evidence type="ECO:0000313" key="1">
    <source>
        <dbReference type="Proteomes" id="UP000887566"/>
    </source>
</evidence>